<dbReference type="RefSeq" id="XP_018382386.1">
    <property type="nucleotide sequence ID" value="XM_018531399.1"/>
</dbReference>
<dbReference type="AlphaFoldDB" id="A0A177DBC3"/>
<reference evidence="1 2" key="1">
    <citation type="submission" date="2016-05" db="EMBL/GenBank/DDBJ databases">
        <title>Comparative analysis of secretome profiles of manganese(II)-oxidizing ascomycete fungi.</title>
        <authorList>
            <consortium name="DOE Joint Genome Institute"/>
            <person name="Zeiner C.A."/>
            <person name="Purvine S.O."/>
            <person name="Zink E.M."/>
            <person name="Wu S."/>
            <person name="Pasa-Tolic L."/>
            <person name="Chaput D.L."/>
            <person name="Haridas S."/>
            <person name="Grigoriev I.V."/>
            <person name="Santelli C.M."/>
            <person name="Hansel C.M."/>
        </authorList>
    </citation>
    <scope>NUCLEOTIDE SEQUENCE [LARGE SCALE GENOMIC DNA]</scope>
    <source>
        <strain evidence="1 2">SRC1lrK2f</strain>
    </source>
</reference>
<dbReference type="VEuPathDB" id="FungiDB:CC77DRAFT_368277"/>
<name>A0A177DBC3_ALTAL</name>
<dbReference type="Proteomes" id="UP000077248">
    <property type="component" value="Unassembled WGS sequence"/>
</dbReference>
<dbReference type="SUPFAM" id="SSF54909">
    <property type="entry name" value="Dimeric alpha+beta barrel"/>
    <property type="match status" value="1"/>
</dbReference>
<dbReference type="KEGG" id="aalt:CC77DRAFT_368277"/>
<evidence type="ECO:0008006" key="3">
    <source>
        <dbReference type="Google" id="ProtNLM"/>
    </source>
</evidence>
<proteinExistence type="predicted"/>
<organism evidence="1 2">
    <name type="scientific">Alternaria alternata</name>
    <name type="common">Alternaria rot fungus</name>
    <name type="synonym">Torula alternata</name>
    <dbReference type="NCBI Taxonomy" id="5599"/>
    <lineage>
        <taxon>Eukaryota</taxon>
        <taxon>Fungi</taxon>
        <taxon>Dikarya</taxon>
        <taxon>Ascomycota</taxon>
        <taxon>Pezizomycotina</taxon>
        <taxon>Dothideomycetes</taxon>
        <taxon>Pleosporomycetidae</taxon>
        <taxon>Pleosporales</taxon>
        <taxon>Pleosporineae</taxon>
        <taxon>Pleosporaceae</taxon>
        <taxon>Alternaria</taxon>
        <taxon>Alternaria sect. Alternaria</taxon>
        <taxon>Alternaria alternata complex</taxon>
    </lineage>
</organism>
<dbReference type="InterPro" id="IPR011008">
    <property type="entry name" value="Dimeric_a/b-barrel"/>
</dbReference>
<dbReference type="GeneID" id="29116993"/>
<dbReference type="EMBL" id="KV441488">
    <property type="protein sequence ID" value="OAG16965.1"/>
    <property type="molecule type" value="Genomic_DNA"/>
</dbReference>
<evidence type="ECO:0000313" key="2">
    <source>
        <dbReference type="Proteomes" id="UP000077248"/>
    </source>
</evidence>
<keyword evidence="2" id="KW-1185">Reference proteome</keyword>
<dbReference type="OMA" id="EGALNDW"/>
<accession>A0A177DBC3</accession>
<gene>
    <name evidence="1" type="ORF">CC77DRAFT_368277</name>
</gene>
<evidence type="ECO:0000313" key="1">
    <source>
        <dbReference type="EMBL" id="OAG16965.1"/>
    </source>
</evidence>
<sequence>MASSPSSVVSSRRSKGVLVLWGSVDPTTTDENALNDWWTNEHLPERVCLPGFQSARRYRALEPEHGPNEYLALYETSDVQALASAEYLYALDHPTKKTVQFMPCLAKMSRFAGEEIWSASSPTSMSDQAETNGLLLMLVFETNNAMDDSTRVIGDCLSRNEHGALANVTRSQIAKVNPDITRAGSASKSYDNVRFDSSSGGDSTKTAGAFVALVEFGSTADDSARKLSSSNEPLQSLTTAIRTAGLHIQYINTYTLLAALARSQVVC</sequence>
<protein>
    <recommendedName>
        <fullName evidence="3">ABM domain-containing protein</fullName>
    </recommendedName>
</protein>